<sequence length="105" mass="10718">FWGLDPFWGVHTHGTLLGSASPWAPFGVCIPTGPFWGVALLGCASPWGPFGVCIPTGPFGVSIPMGPFWGLHPHGPLLGSGSPQGPFGVGIPMSCGCPSPPQNPD</sequence>
<proteinExistence type="predicted"/>
<evidence type="ECO:0000313" key="1">
    <source>
        <dbReference type="Ensembl" id="ENSZALP00000013058.1"/>
    </source>
</evidence>
<evidence type="ECO:0000313" key="2">
    <source>
        <dbReference type="Proteomes" id="UP000694413"/>
    </source>
</evidence>
<dbReference type="AlphaFoldDB" id="A0A8D2MWF5"/>
<accession>A0A8D2MWF5</accession>
<name>A0A8D2MWF5_ZONAL</name>
<reference evidence="1" key="2">
    <citation type="submission" date="2025-09" db="UniProtKB">
        <authorList>
            <consortium name="Ensembl"/>
        </authorList>
    </citation>
    <scope>IDENTIFICATION</scope>
</reference>
<reference evidence="1" key="1">
    <citation type="submission" date="2025-08" db="UniProtKB">
        <authorList>
            <consortium name="Ensembl"/>
        </authorList>
    </citation>
    <scope>IDENTIFICATION</scope>
</reference>
<dbReference type="Proteomes" id="UP000694413">
    <property type="component" value="Unassembled WGS sequence"/>
</dbReference>
<organism evidence="1 2">
    <name type="scientific">Zonotrichia albicollis</name>
    <name type="common">White-throated sparrow</name>
    <name type="synonym">Fringilla albicollis</name>
    <dbReference type="NCBI Taxonomy" id="44394"/>
    <lineage>
        <taxon>Eukaryota</taxon>
        <taxon>Metazoa</taxon>
        <taxon>Chordata</taxon>
        <taxon>Craniata</taxon>
        <taxon>Vertebrata</taxon>
        <taxon>Euteleostomi</taxon>
        <taxon>Archelosauria</taxon>
        <taxon>Archosauria</taxon>
        <taxon>Dinosauria</taxon>
        <taxon>Saurischia</taxon>
        <taxon>Theropoda</taxon>
        <taxon>Coelurosauria</taxon>
        <taxon>Aves</taxon>
        <taxon>Neognathae</taxon>
        <taxon>Neoaves</taxon>
        <taxon>Telluraves</taxon>
        <taxon>Australaves</taxon>
        <taxon>Passeriformes</taxon>
        <taxon>Passerellidae</taxon>
        <taxon>Zonotrichia</taxon>
    </lineage>
</organism>
<protein>
    <submittedName>
        <fullName evidence="1">Uncharacterized protein</fullName>
    </submittedName>
</protein>
<dbReference type="Ensembl" id="ENSZALT00000017856.1">
    <property type="protein sequence ID" value="ENSZALP00000013058.1"/>
    <property type="gene ID" value="ENSZALG00000010907.1"/>
</dbReference>
<keyword evidence="2" id="KW-1185">Reference proteome</keyword>